<gene>
    <name evidence="1" type="ORF">Tci_665106</name>
</gene>
<sequence length="80" mass="9238">MPHQRQPQCLTFDAPSQATYHANRDSGHHNYHVTISQLSATILTRKPFARRPFNLLEWANLHGFNKWLQLVRACKIAQTG</sequence>
<accession>A0A699KIN1</accession>
<evidence type="ECO:0000313" key="1">
    <source>
        <dbReference type="EMBL" id="GFA93134.1"/>
    </source>
</evidence>
<comment type="caution">
    <text evidence="1">The sequence shown here is derived from an EMBL/GenBank/DDBJ whole genome shotgun (WGS) entry which is preliminary data.</text>
</comment>
<dbReference type="EMBL" id="BKCJ010516559">
    <property type="protein sequence ID" value="GFA93134.1"/>
    <property type="molecule type" value="Genomic_DNA"/>
</dbReference>
<protein>
    <submittedName>
        <fullName evidence="1">Uncharacterized protein</fullName>
    </submittedName>
</protein>
<reference evidence="1" key="1">
    <citation type="journal article" date="2019" name="Sci. Rep.">
        <title>Draft genome of Tanacetum cinerariifolium, the natural source of mosquito coil.</title>
        <authorList>
            <person name="Yamashiro T."/>
            <person name="Shiraishi A."/>
            <person name="Satake H."/>
            <person name="Nakayama K."/>
        </authorList>
    </citation>
    <scope>NUCLEOTIDE SEQUENCE</scope>
</reference>
<organism evidence="1">
    <name type="scientific">Tanacetum cinerariifolium</name>
    <name type="common">Dalmatian daisy</name>
    <name type="synonym">Chrysanthemum cinerariifolium</name>
    <dbReference type="NCBI Taxonomy" id="118510"/>
    <lineage>
        <taxon>Eukaryota</taxon>
        <taxon>Viridiplantae</taxon>
        <taxon>Streptophyta</taxon>
        <taxon>Embryophyta</taxon>
        <taxon>Tracheophyta</taxon>
        <taxon>Spermatophyta</taxon>
        <taxon>Magnoliopsida</taxon>
        <taxon>eudicotyledons</taxon>
        <taxon>Gunneridae</taxon>
        <taxon>Pentapetalae</taxon>
        <taxon>asterids</taxon>
        <taxon>campanulids</taxon>
        <taxon>Asterales</taxon>
        <taxon>Asteraceae</taxon>
        <taxon>Asteroideae</taxon>
        <taxon>Anthemideae</taxon>
        <taxon>Anthemidinae</taxon>
        <taxon>Tanacetum</taxon>
    </lineage>
</organism>
<proteinExistence type="predicted"/>
<dbReference type="AlphaFoldDB" id="A0A699KIN1"/>
<name>A0A699KIN1_TANCI</name>